<evidence type="ECO:0000313" key="7">
    <source>
        <dbReference type="Proteomes" id="UP000248795"/>
    </source>
</evidence>
<keyword evidence="2" id="KW-0805">Transcription regulation</keyword>
<dbReference type="RefSeq" id="WP_111200258.1">
    <property type="nucleotide sequence ID" value="NZ_QKVK01000015.1"/>
</dbReference>
<dbReference type="Gene3D" id="1.10.10.10">
    <property type="entry name" value="Winged helix-like DNA-binding domain superfamily/Winged helix DNA-binding domain"/>
    <property type="match status" value="1"/>
</dbReference>
<dbReference type="InterPro" id="IPR036388">
    <property type="entry name" value="WH-like_DNA-bd_sf"/>
</dbReference>
<feature type="domain" description="HTH lysR-type" evidence="5">
    <location>
        <begin position="3"/>
        <end position="60"/>
    </location>
</feature>
<dbReference type="Pfam" id="PF00126">
    <property type="entry name" value="HTH_1"/>
    <property type="match status" value="1"/>
</dbReference>
<keyword evidence="3" id="KW-0238">DNA-binding</keyword>
<dbReference type="GO" id="GO:0003700">
    <property type="term" value="F:DNA-binding transcription factor activity"/>
    <property type="evidence" value="ECO:0007669"/>
    <property type="project" value="InterPro"/>
</dbReference>
<dbReference type="Proteomes" id="UP000248795">
    <property type="component" value="Unassembled WGS sequence"/>
</dbReference>
<sequence>MDLELRLLRSFAAIYEAGTLSRAADRLHCTQAAMSMRLKLIETEIGETLFLRRHHRLEPTSRAAELYARAVGVLAAYDEMMSATRSQKPRQRLRLGVPDDYALGILPRALSRLGPDSGFEIEIVCDLSANLASGVQERQLDLALATLASRPPNCVYEAELPLCWVGGQTVLPAPSMVMPLAAYPEGCVFRRAMIETLDAGHRPWYVQTQSRTHAGIVAALRAGLAISSMAAGTAPAGLSEWREAEGLSPLPAVPIYLLAHRPSRLGELLQDEVSALAGPQAWRSVVSLRD</sequence>
<gene>
    <name evidence="6" type="ORF">DK847_19695</name>
</gene>
<dbReference type="EMBL" id="QKVK01000015">
    <property type="protein sequence ID" value="PZF75148.1"/>
    <property type="molecule type" value="Genomic_DNA"/>
</dbReference>
<dbReference type="PRINTS" id="PR00039">
    <property type="entry name" value="HTHLYSR"/>
</dbReference>
<dbReference type="AlphaFoldDB" id="A0A2W2B4Y4"/>
<dbReference type="PROSITE" id="PS50931">
    <property type="entry name" value="HTH_LYSR"/>
    <property type="match status" value="1"/>
</dbReference>
<accession>A0A2W2B4Y4</accession>
<name>A0A2W2B4Y4_9HYPH</name>
<dbReference type="GO" id="GO:0003677">
    <property type="term" value="F:DNA binding"/>
    <property type="evidence" value="ECO:0007669"/>
    <property type="project" value="UniProtKB-KW"/>
</dbReference>
<evidence type="ECO:0000259" key="5">
    <source>
        <dbReference type="PROSITE" id="PS50931"/>
    </source>
</evidence>
<keyword evidence="4" id="KW-0804">Transcription</keyword>
<dbReference type="Gene3D" id="3.40.190.10">
    <property type="entry name" value="Periplasmic binding protein-like II"/>
    <property type="match status" value="2"/>
</dbReference>
<protein>
    <recommendedName>
        <fullName evidence="5">HTH lysR-type domain-containing protein</fullName>
    </recommendedName>
</protein>
<organism evidence="6 7">
    <name type="scientific">Aestuariivirga litoralis</name>
    <dbReference type="NCBI Taxonomy" id="2650924"/>
    <lineage>
        <taxon>Bacteria</taxon>
        <taxon>Pseudomonadati</taxon>
        <taxon>Pseudomonadota</taxon>
        <taxon>Alphaproteobacteria</taxon>
        <taxon>Hyphomicrobiales</taxon>
        <taxon>Aestuariivirgaceae</taxon>
        <taxon>Aestuariivirga</taxon>
    </lineage>
</organism>
<keyword evidence="7" id="KW-1185">Reference proteome</keyword>
<evidence type="ECO:0000256" key="3">
    <source>
        <dbReference type="ARBA" id="ARBA00023125"/>
    </source>
</evidence>
<dbReference type="InterPro" id="IPR005119">
    <property type="entry name" value="LysR_subst-bd"/>
</dbReference>
<dbReference type="SUPFAM" id="SSF53850">
    <property type="entry name" value="Periplasmic binding protein-like II"/>
    <property type="match status" value="1"/>
</dbReference>
<dbReference type="PANTHER" id="PTHR30579">
    <property type="entry name" value="TRANSCRIPTIONAL REGULATOR"/>
    <property type="match status" value="1"/>
</dbReference>
<dbReference type="Pfam" id="PF03466">
    <property type="entry name" value="LysR_substrate"/>
    <property type="match status" value="1"/>
</dbReference>
<dbReference type="InterPro" id="IPR036390">
    <property type="entry name" value="WH_DNA-bd_sf"/>
</dbReference>
<evidence type="ECO:0000313" key="6">
    <source>
        <dbReference type="EMBL" id="PZF75148.1"/>
    </source>
</evidence>
<reference evidence="7" key="1">
    <citation type="submission" date="2018-06" db="EMBL/GenBank/DDBJ databases">
        <title>Aestuariibacter litoralis strain KCTC 52945T.</title>
        <authorList>
            <person name="Li X."/>
            <person name="Salam N."/>
            <person name="Li J.-L."/>
            <person name="Chen Y.-M."/>
            <person name="Yang Z.-W."/>
            <person name="Zhang L.-Y."/>
            <person name="Han M.-X."/>
            <person name="Xiao M."/>
            <person name="Li W.-J."/>
        </authorList>
    </citation>
    <scope>NUCLEOTIDE SEQUENCE [LARGE SCALE GENOMIC DNA]</scope>
    <source>
        <strain evidence="7">KCTC 52945</strain>
    </source>
</reference>
<evidence type="ECO:0000256" key="2">
    <source>
        <dbReference type="ARBA" id="ARBA00023015"/>
    </source>
</evidence>
<dbReference type="PANTHER" id="PTHR30579:SF7">
    <property type="entry name" value="HTH-TYPE TRANSCRIPTIONAL REGULATOR LRHA-RELATED"/>
    <property type="match status" value="1"/>
</dbReference>
<comment type="similarity">
    <text evidence="1">Belongs to the LysR transcriptional regulatory family.</text>
</comment>
<dbReference type="InterPro" id="IPR000847">
    <property type="entry name" value="LysR_HTH_N"/>
</dbReference>
<evidence type="ECO:0000256" key="4">
    <source>
        <dbReference type="ARBA" id="ARBA00023163"/>
    </source>
</evidence>
<evidence type="ECO:0000256" key="1">
    <source>
        <dbReference type="ARBA" id="ARBA00009437"/>
    </source>
</evidence>
<dbReference type="InterPro" id="IPR050176">
    <property type="entry name" value="LTTR"/>
</dbReference>
<comment type="caution">
    <text evidence="6">The sequence shown here is derived from an EMBL/GenBank/DDBJ whole genome shotgun (WGS) entry which is preliminary data.</text>
</comment>
<dbReference type="SUPFAM" id="SSF46785">
    <property type="entry name" value="Winged helix' DNA-binding domain"/>
    <property type="match status" value="1"/>
</dbReference>
<proteinExistence type="inferred from homology"/>